<evidence type="ECO:0000313" key="1">
    <source>
        <dbReference type="EMBL" id="HIV61783.1"/>
    </source>
</evidence>
<evidence type="ECO:0000313" key="2">
    <source>
        <dbReference type="Proteomes" id="UP000886808"/>
    </source>
</evidence>
<accession>A0A9D1THF3</accession>
<name>A0A9D1THF3_9FIRM</name>
<dbReference type="InterPro" id="IPR014198">
    <property type="entry name" value="Spore_III_AB"/>
</dbReference>
<dbReference type="EMBL" id="DXIE01000021">
    <property type="protein sequence ID" value="HIV61783.1"/>
    <property type="molecule type" value="Genomic_DNA"/>
</dbReference>
<reference evidence="1" key="1">
    <citation type="journal article" date="2021" name="PeerJ">
        <title>Extensive microbial diversity within the chicken gut microbiome revealed by metagenomics and culture.</title>
        <authorList>
            <person name="Gilroy R."/>
            <person name="Ravi A."/>
            <person name="Getino M."/>
            <person name="Pursley I."/>
            <person name="Horton D.L."/>
            <person name="Alikhan N.F."/>
            <person name="Baker D."/>
            <person name="Gharbi K."/>
            <person name="Hall N."/>
            <person name="Watson M."/>
            <person name="Adriaenssens E.M."/>
            <person name="Foster-Nyarko E."/>
            <person name="Jarju S."/>
            <person name="Secka A."/>
            <person name="Antonio M."/>
            <person name="Oren A."/>
            <person name="Chaudhuri R.R."/>
            <person name="La Ragione R."/>
            <person name="Hildebrand F."/>
            <person name="Pallen M.J."/>
        </authorList>
    </citation>
    <scope>NUCLEOTIDE SEQUENCE</scope>
    <source>
        <strain evidence="1">CHK193-4272</strain>
    </source>
</reference>
<gene>
    <name evidence="1" type="ORF">H9746_02905</name>
</gene>
<protein>
    <submittedName>
        <fullName evidence="1">Stage III sporulation protein AB</fullName>
    </submittedName>
</protein>
<organism evidence="1 2">
    <name type="scientific">Candidatus Butyricicoccus avistercoris</name>
    <dbReference type="NCBI Taxonomy" id="2838518"/>
    <lineage>
        <taxon>Bacteria</taxon>
        <taxon>Bacillati</taxon>
        <taxon>Bacillota</taxon>
        <taxon>Clostridia</taxon>
        <taxon>Eubacteriales</taxon>
        <taxon>Butyricicoccaceae</taxon>
        <taxon>Butyricicoccus</taxon>
    </lineage>
</organism>
<dbReference type="Proteomes" id="UP000886808">
    <property type="component" value="Unassembled WGS sequence"/>
</dbReference>
<dbReference type="Pfam" id="PF09548">
    <property type="entry name" value="Spore_III_AB"/>
    <property type="match status" value="1"/>
</dbReference>
<sequence>MLQILGAILVIFSSTALGIAGKQKLVKRTKILGEWICAIDFITAEIEQNHTPIPDILNMLSKQDNSSLKPVFIEMLNRINIQHELSFSYHWHTTIRDLAFSLGMEYEEIETLRNTASYLGRYQAEMQISGLLHTRSKLVSIQTLAVQALQNKGNVYRMCGIAAGIITVLMIV</sequence>
<comment type="caution">
    <text evidence="1">The sequence shown here is derived from an EMBL/GenBank/DDBJ whole genome shotgun (WGS) entry which is preliminary data.</text>
</comment>
<reference evidence="1" key="2">
    <citation type="submission" date="2021-04" db="EMBL/GenBank/DDBJ databases">
        <authorList>
            <person name="Gilroy R."/>
        </authorList>
    </citation>
    <scope>NUCLEOTIDE SEQUENCE</scope>
    <source>
        <strain evidence="1">CHK193-4272</strain>
    </source>
</reference>
<proteinExistence type="predicted"/>
<dbReference type="AlphaFoldDB" id="A0A9D1THF3"/>